<feature type="region of interest" description="Disordered" evidence="1">
    <location>
        <begin position="1"/>
        <end position="42"/>
    </location>
</feature>
<proteinExistence type="predicted"/>
<name>A0A0R2AD03_9LACO</name>
<keyword evidence="3" id="KW-1185">Reference proteome</keyword>
<evidence type="ECO:0000256" key="1">
    <source>
        <dbReference type="SAM" id="MobiDB-lite"/>
    </source>
</evidence>
<evidence type="ECO:0000313" key="2">
    <source>
        <dbReference type="EMBL" id="KRM62123.1"/>
    </source>
</evidence>
<dbReference type="EMBL" id="AYYY01000011">
    <property type="protein sequence ID" value="KRM62123.1"/>
    <property type="molecule type" value="Genomic_DNA"/>
</dbReference>
<sequence length="146" mass="16890">MTMTNNYDGPSFYRHGSENQQTTGKEKVHSPSPQEKKKPFKVTQVPTFKRRLAPQSYDYSRVLRHLRKQPADYYVVVKELTEQPTNGTSDVGLTKDERKIKTATQKYSQQKNLGNALGHSLNDILRSEQDAQRTLKIFDTNQNKHH</sequence>
<dbReference type="Proteomes" id="UP000051733">
    <property type="component" value="Unassembled WGS sequence"/>
</dbReference>
<evidence type="ECO:0000313" key="3">
    <source>
        <dbReference type="Proteomes" id="UP000051733"/>
    </source>
</evidence>
<reference evidence="2 3" key="1">
    <citation type="journal article" date="2015" name="Genome Announc.">
        <title>Expanding the biotechnology potential of lactobacilli through comparative genomics of 213 strains and associated genera.</title>
        <authorList>
            <person name="Sun Z."/>
            <person name="Harris H.M."/>
            <person name="McCann A."/>
            <person name="Guo C."/>
            <person name="Argimon S."/>
            <person name="Zhang W."/>
            <person name="Yang X."/>
            <person name="Jeffery I.B."/>
            <person name="Cooney J.C."/>
            <person name="Kagawa T.F."/>
            <person name="Liu W."/>
            <person name="Song Y."/>
            <person name="Salvetti E."/>
            <person name="Wrobel A."/>
            <person name="Rasinkangas P."/>
            <person name="Parkhill J."/>
            <person name="Rea M.C."/>
            <person name="O'Sullivan O."/>
            <person name="Ritari J."/>
            <person name="Douillard F.P."/>
            <person name="Paul Ross R."/>
            <person name="Yang R."/>
            <person name="Briner A.E."/>
            <person name="Felis G.E."/>
            <person name="de Vos W.M."/>
            <person name="Barrangou R."/>
            <person name="Klaenhammer T.R."/>
            <person name="Caufield P.W."/>
            <person name="Cui Y."/>
            <person name="Zhang H."/>
            <person name="O'Toole P.W."/>
        </authorList>
    </citation>
    <scope>NUCLEOTIDE SEQUENCE [LARGE SCALE GENOMIC DNA]</scope>
    <source>
        <strain evidence="2 3">DSM 20634</strain>
    </source>
</reference>
<gene>
    <name evidence="2" type="ORF">FC26_GL000856</name>
</gene>
<dbReference type="PATRIC" id="fig|1423813.3.peg.878"/>
<protein>
    <submittedName>
        <fullName evidence="2">Uncharacterized protein</fullName>
    </submittedName>
</protein>
<comment type="caution">
    <text evidence="2">The sequence shown here is derived from an EMBL/GenBank/DDBJ whole genome shotgun (WGS) entry which is preliminary data.</text>
</comment>
<dbReference type="STRING" id="1423813.FC26_GL000856"/>
<organism evidence="2 3">
    <name type="scientific">Paucilactobacillus vaccinostercus DSM 20634</name>
    <dbReference type="NCBI Taxonomy" id="1423813"/>
    <lineage>
        <taxon>Bacteria</taxon>
        <taxon>Bacillati</taxon>
        <taxon>Bacillota</taxon>
        <taxon>Bacilli</taxon>
        <taxon>Lactobacillales</taxon>
        <taxon>Lactobacillaceae</taxon>
        <taxon>Paucilactobacillus</taxon>
    </lineage>
</organism>
<dbReference type="AlphaFoldDB" id="A0A0R2AD03"/>
<feature type="compositionally biased region" description="Basic and acidic residues" evidence="1">
    <location>
        <begin position="24"/>
        <end position="37"/>
    </location>
</feature>
<accession>A0A0R2AD03</accession>